<evidence type="ECO:0000256" key="3">
    <source>
        <dbReference type="PROSITE-ProRule" id="PRU00781"/>
    </source>
</evidence>
<evidence type="ECO:0000313" key="6">
    <source>
        <dbReference type="EMBL" id="KZO99800.1"/>
    </source>
</evidence>
<feature type="region of interest" description="Disordered" evidence="4">
    <location>
        <begin position="332"/>
        <end position="380"/>
    </location>
</feature>
<evidence type="ECO:0000259" key="5">
    <source>
        <dbReference type="PROSITE" id="PS51455"/>
    </source>
</evidence>
<keyword evidence="7" id="KW-1185">Reference proteome</keyword>
<feature type="region of interest" description="Disordered" evidence="4">
    <location>
        <begin position="776"/>
        <end position="810"/>
    </location>
</feature>
<dbReference type="PANTHER" id="PTHR45748">
    <property type="entry name" value="1-PHOSPHATIDYLINOSITOL 3-PHOSPHATE 5-KINASE-RELATED"/>
    <property type="match status" value="1"/>
</dbReference>
<feature type="compositionally biased region" description="Basic and acidic residues" evidence="4">
    <location>
        <begin position="537"/>
        <end position="549"/>
    </location>
</feature>
<feature type="region of interest" description="Disordered" evidence="4">
    <location>
        <begin position="1040"/>
        <end position="1069"/>
    </location>
</feature>
<dbReference type="InterPro" id="IPR044769">
    <property type="entry name" value="PIKfyve_PIPKc"/>
</dbReference>
<evidence type="ECO:0000256" key="4">
    <source>
        <dbReference type="SAM" id="MobiDB-lite"/>
    </source>
</evidence>
<feature type="compositionally biased region" description="Basic and acidic residues" evidence="4">
    <location>
        <begin position="81"/>
        <end position="114"/>
    </location>
</feature>
<dbReference type="Proteomes" id="UP000076738">
    <property type="component" value="Unassembled WGS sequence"/>
</dbReference>
<dbReference type="Pfam" id="PF01504">
    <property type="entry name" value="PIP5K"/>
    <property type="match status" value="1"/>
</dbReference>
<dbReference type="GO" id="GO:0010008">
    <property type="term" value="C:endosome membrane"/>
    <property type="evidence" value="ECO:0007669"/>
    <property type="project" value="TreeGrafter"/>
</dbReference>
<evidence type="ECO:0000256" key="2">
    <source>
        <dbReference type="ARBA" id="ARBA00022840"/>
    </source>
</evidence>
<feature type="compositionally biased region" description="Low complexity" evidence="4">
    <location>
        <begin position="1134"/>
        <end position="1147"/>
    </location>
</feature>
<dbReference type="InterPro" id="IPR002498">
    <property type="entry name" value="PInositol-4-P-4/5-kinase_core"/>
</dbReference>
<keyword evidence="1 3" id="KW-0547">Nucleotide-binding</keyword>
<dbReference type="InterPro" id="IPR027484">
    <property type="entry name" value="PInositol-4-P-5-kinase_N"/>
</dbReference>
<dbReference type="Gene3D" id="3.30.810.10">
    <property type="entry name" value="2-Layer Sandwich"/>
    <property type="match status" value="1"/>
</dbReference>
<dbReference type="STRING" id="1330018.A0A167QIR0"/>
<sequence>MASDSPGQFVLSTLPYGYRRHLDRIVHHVRNLHPDLDADWDGLVSNAARAMAEDVRAWLGGLSKSREAITKLRQDMVEVFERRGDEMKKPSPKGKGKDKDTKERESKMRDESKTQARSRQSSPARPAKKSKIELDASTLDWLHSRIDATSVGSSRFAETSSAPAVLLLTFPPYTEARPNTPKACIWERSKFSLPLFQDEEESPVAASRVVFHEERSKAELLFPVDQPASTSDLHQEARIVGGTFRIKGTISAAEETALRNVVRIAVYTTLSLLLESTFLHDLNLPFSKTPPPTAPSTPKRAHVLLPSLSEEPNVSEHKHRNKASAVWSFLTGRHGRRKHNPAESDLDEHTVVSIRSRSPPVPPPKDAPNANDSRTHHARGRTLSFLSRRPTVSIETRKLHSPPPQARFQNTLSQLSSIPLSTSPSVSFPPSSLLLHLRAKEAEYFASTPTVLSKRTRSLSPSRAGARSREQNGLPLSGFEKAALRSLRGSDNTLQGWLGHQAITVLYSRWVHDPDPPLPPSATASSVQTMSEPSTPKQDEPKRPDPDRRRALACVPPQWRTLMYFNASSDRDLATVVKGLCELPGEKGDTLCSREKCDKPWLDHRWGWACAGKRMEARMERAEATSEAISADDIQMWVECSECGAKTVTSPMSGGSRMLSFGKYAELLLFSPTLLWPGLCEHTQPSKGPSDREKHAIAPIVLHRFLWSSITLTLSLHPLDIYDLRVPRLQIGDSMPNGPIEDPVQPRRDGLRLEIASWFGHSKRWTGRLEGHLRELKRLPRRPHRQSSDATSTPRSTSPMEDAGSTSPRSAATLTKHLSAIGALRTTMHSEETALYADLKPWSAVPLNDVRRRFKVVASQIRGRVEELEVLYADAVGPCTWDDPLWWKADTLLLPGSWIMFREEDIGAIISYTLSSQDYRRALEEPLGPQPAISSRSPDTDPGDDDAYGVLDSWSAVMSRRENPRDVGALLTMQVLGSKRSNMNGTPPKSATTSTPPSTFASKGTPKDAWAPADVAVSYQAARGALAAADDVLIEKLLQDMDGNPEPNGSTLKQSPSRLGQPPVTPLNRTVSVSSVAGQRLLGSVRADSSPILPSGSPSSVHTKGPTESSGRSRSSTGSTAMQVPLSLRHGPDTSVATSTSAPTSSTTAGIPTLLSYLTSTTRSFFFGDGESEGSALSRLPLLAVERTRLPVIEEKPHLRYDWQVGKKLKFSCTVYYAQQFEALRRLCGVETEMIESLSECVEWKAEGGKSRSRFFKSKDDRYIIKTLVNAWHVSDLQVLLDVSPILFRYVDSLGDKPSTLAKLLGFYSVEVKNSETSAQTMIDVLVMENIFYQQQVNRQYDLKGIEGRRVKAPGKRMMFDVEFLDTQKRQPAYVSSHSRLVVREAIRSDAAFLTSSNIMDYSMLLGVDDQDHVIACGLVDTIGSYNVAKTLEYTAKQSLKSGKDVTVMPPAEYEARFVSAMESYLIACPDKWTKPSRGQTLPAIVADLPAVL</sequence>
<gene>
    <name evidence="6" type="ORF">CALVIDRAFT_510745</name>
</gene>
<dbReference type="GO" id="GO:0005524">
    <property type="term" value="F:ATP binding"/>
    <property type="evidence" value="ECO:0007669"/>
    <property type="project" value="UniProtKB-UniRule"/>
</dbReference>
<name>A0A167QIR0_CALVF</name>
<proteinExistence type="predicted"/>
<dbReference type="GO" id="GO:0000285">
    <property type="term" value="F:1-phosphatidylinositol-3-phosphate 5-kinase activity"/>
    <property type="evidence" value="ECO:0007669"/>
    <property type="project" value="InterPro"/>
</dbReference>
<organism evidence="6 7">
    <name type="scientific">Calocera viscosa (strain TUFC12733)</name>
    <dbReference type="NCBI Taxonomy" id="1330018"/>
    <lineage>
        <taxon>Eukaryota</taxon>
        <taxon>Fungi</taxon>
        <taxon>Dikarya</taxon>
        <taxon>Basidiomycota</taxon>
        <taxon>Agaricomycotina</taxon>
        <taxon>Dacrymycetes</taxon>
        <taxon>Dacrymycetales</taxon>
        <taxon>Dacrymycetaceae</taxon>
        <taxon>Calocera</taxon>
    </lineage>
</organism>
<keyword evidence="3" id="KW-0808">Transferase</keyword>
<protein>
    <recommendedName>
        <fullName evidence="5">PIPK domain-containing protein</fullName>
    </recommendedName>
</protein>
<feature type="compositionally biased region" description="Polar residues" evidence="4">
    <location>
        <begin position="788"/>
        <end position="810"/>
    </location>
</feature>
<feature type="region of interest" description="Disordered" evidence="4">
    <location>
        <begin position="516"/>
        <end position="549"/>
    </location>
</feature>
<feature type="compositionally biased region" description="Low complexity" evidence="4">
    <location>
        <begin position="1089"/>
        <end position="1100"/>
    </location>
</feature>
<dbReference type="SMART" id="SM00330">
    <property type="entry name" value="PIPKc"/>
    <property type="match status" value="1"/>
</dbReference>
<keyword evidence="3" id="KW-0418">Kinase</keyword>
<feature type="region of interest" description="Disordered" evidence="4">
    <location>
        <begin position="926"/>
        <end position="948"/>
    </location>
</feature>
<feature type="compositionally biased region" description="Low complexity" evidence="4">
    <location>
        <begin position="1109"/>
        <end position="1120"/>
    </location>
</feature>
<dbReference type="CDD" id="cd17300">
    <property type="entry name" value="PIPKc_PIKfyve"/>
    <property type="match status" value="1"/>
</dbReference>
<feature type="region of interest" description="Disordered" evidence="4">
    <location>
        <begin position="81"/>
        <end position="130"/>
    </location>
</feature>
<keyword evidence="2 3" id="KW-0067">ATP-binding</keyword>
<dbReference type="SUPFAM" id="SSF56104">
    <property type="entry name" value="SAICAR synthase-like"/>
    <property type="match status" value="1"/>
</dbReference>
<feature type="region of interest" description="Disordered" evidence="4">
    <location>
        <begin position="1085"/>
        <end position="1147"/>
    </location>
</feature>
<feature type="compositionally biased region" description="Polar residues" evidence="4">
    <location>
        <begin position="522"/>
        <end position="535"/>
    </location>
</feature>
<dbReference type="OrthoDB" id="158357at2759"/>
<reference evidence="6 7" key="1">
    <citation type="journal article" date="2016" name="Mol. Biol. Evol.">
        <title>Comparative Genomics of Early-Diverging Mushroom-Forming Fungi Provides Insights into the Origins of Lignocellulose Decay Capabilities.</title>
        <authorList>
            <person name="Nagy L.G."/>
            <person name="Riley R."/>
            <person name="Tritt A."/>
            <person name="Adam C."/>
            <person name="Daum C."/>
            <person name="Floudas D."/>
            <person name="Sun H."/>
            <person name="Yadav J.S."/>
            <person name="Pangilinan J."/>
            <person name="Larsson K.H."/>
            <person name="Matsuura K."/>
            <person name="Barry K."/>
            <person name="Labutti K."/>
            <person name="Kuo R."/>
            <person name="Ohm R.A."/>
            <person name="Bhattacharya S.S."/>
            <person name="Shirouzu T."/>
            <person name="Yoshinaga Y."/>
            <person name="Martin F.M."/>
            <person name="Grigoriev I.V."/>
            <person name="Hibbett D.S."/>
        </authorList>
    </citation>
    <scope>NUCLEOTIDE SEQUENCE [LARGE SCALE GENOMIC DNA]</scope>
    <source>
        <strain evidence="6 7">TUFC12733</strain>
    </source>
</reference>
<evidence type="ECO:0000313" key="7">
    <source>
        <dbReference type="Proteomes" id="UP000076738"/>
    </source>
</evidence>
<dbReference type="PANTHER" id="PTHR45748:SF7">
    <property type="entry name" value="1-PHOSPHATIDYLINOSITOL 3-PHOSPHATE 5-KINASE-RELATED"/>
    <property type="match status" value="1"/>
</dbReference>
<evidence type="ECO:0000256" key="1">
    <source>
        <dbReference type="ARBA" id="ARBA00022741"/>
    </source>
</evidence>
<dbReference type="InterPro" id="IPR027483">
    <property type="entry name" value="PInositol-4-P-4/5-kinase_C_sf"/>
</dbReference>
<feature type="compositionally biased region" description="Polar residues" evidence="4">
    <location>
        <begin position="1047"/>
        <end position="1058"/>
    </location>
</feature>
<dbReference type="EMBL" id="KV417271">
    <property type="protein sequence ID" value="KZO99800.1"/>
    <property type="molecule type" value="Genomic_DNA"/>
</dbReference>
<dbReference type="PROSITE" id="PS51455">
    <property type="entry name" value="PIPK"/>
    <property type="match status" value="1"/>
</dbReference>
<accession>A0A167QIR0</accession>
<feature type="compositionally biased region" description="Low complexity" evidence="4">
    <location>
        <begin position="986"/>
        <end position="1003"/>
    </location>
</feature>
<feature type="domain" description="PIPK" evidence="5">
    <location>
        <begin position="1147"/>
        <end position="1466"/>
    </location>
</feature>
<dbReference type="Gene3D" id="3.30.800.10">
    <property type="entry name" value="Phosphatidylinositol Phosphate Kinase II Beta"/>
    <property type="match status" value="1"/>
</dbReference>
<dbReference type="GO" id="GO:0046854">
    <property type="term" value="P:phosphatidylinositol phosphate biosynthetic process"/>
    <property type="evidence" value="ECO:0007669"/>
    <property type="project" value="TreeGrafter"/>
</dbReference>
<feature type="region of interest" description="Disordered" evidence="4">
    <location>
        <begin position="977"/>
        <end position="1008"/>
    </location>
</feature>